<sequence>MHKNGREITERSKGDYNKKKNLLTKFYLAFNKNCDANDHEFQCDGDAKKLGDNLDFVMLYKKFIRNIKNISNDSIRYLNILDNENNLDLRCIYLKYWIYNELEKVYIEKEKIPSFFTTWNSQKRDIFPGKTIPCDFDDLKLEEIKEIRKLYDYYMLYDTFKKSEFINAKYYKTAYCYYLNQFKDIYNNNETSCATYVSKNYCNEFNKYIKKNVKDPKFSSIDEYCNGENFKELFDVQRVDRNQSDYSEARDKYGFFQVLDQYHKDEENLIKTAEIENYNNICDIKCSYDNFTIDFKEICEKFGKKHLSLPKPNSAGKKIPTRYAKILNYLFNQELRNGQRKHNNEESYEKIKKNCSSDNKLNVLEGHLPYIEEKEYEKLNILYQLYDNFRNIDIQPTENSRTEEGNSPKYDEKCVEKYKEGIELYKKEKDKDFYYALKEFSILYEQYIYVKNLSRTNKLKRLPYFKGLDDPKEESNVQQEIYSINSTISDIYNNFSKHTSDKNLCAKYCHEIISPDKNNNDGIKSLCVKLVTNLKQLDGITGVKDNHNDRCSNLKYWTYDQIMNIFSTTGSDYENSSIINEINKVITRVNDELNVNKNCYFYVDGNFDQWNKEKALHDYFADFVNLNNTAPGDVNKNSNYCRYFKYIYDLYNEHIKKCCSRYIIPNEYMENKCPSFFKCDKKYYPIDLMSKLKCKNIDHKESVEDIFNSITVDLNVIKYSIFMNSFNQIINITNDPFYLFVLAVFGLLGFFFIFFIFYKVTRDTTYIYVHILYVNYIIHFLKTFRIMKYMYYK</sequence>
<reference evidence="2 3" key="1">
    <citation type="submission" date="2011-08" db="EMBL/GenBank/DDBJ databases">
        <title>The Genome Sequence of Plasmodium vivax India VII.</title>
        <authorList>
            <consortium name="The Broad Institute Genome Sequencing Platform"/>
            <consortium name="The Broad Institute Genome Sequencing Center for Infectious Disease"/>
            <person name="Neafsey D."/>
            <person name="Carlton J."/>
            <person name="Barnwell J."/>
            <person name="Collins W."/>
            <person name="Escalante A."/>
            <person name="Mullikin J."/>
            <person name="Saul A."/>
            <person name="Guigo R."/>
            <person name="Camara F."/>
            <person name="Young S.K."/>
            <person name="Zeng Q."/>
            <person name="Gargeya S."/>
            <person name="Fitzgerald M."/>
            <person name="Haas B."/>
            <person name="Abouelleil A."/>
            <person name="Alvarado L."/>
            <person name="Arachchi H.M."/>
            <person name="Berlin A."/>
            <person name="Brown A."/>
            <person name="Chapman S.B."/>
            <person name="Chen Z."/>
            <person name="Dunbar C."/>
            <person name="Freedman E."/>
            <person name="Gearin G."/>
            <person name="Gellesch M."/>
            <person name="Goldberg J."/>
            <person name="Griggs A."/>
            <person name="Gujja S."/>
            <person name="Heiman D."/>
            <person name="Howarth C."/>
            <person name="Larson L."/>
            <person name="Lui A."/>
            <person name="MacDonald P.J.P."/>
            <person name="Montmayeur A."/>
            <person name="Murphy C."/>
            <person name="Neiman D."/>
            <person name="Pearson M."/>
            <person name="Priest M."/>
            <person name="Roberts A."/>
            <person name="Saif S."/>
            <person name="Shea T."/>
            <person name="Shenoy N."/>
            <person name="Sisk P."/>
            <person name="Stolte C."/>
            <person name="Sykes S."/>
            <person name="Wortman J."/>
            <person name="Nusbaum C."/>
            <person name="Birren B."/>
        </authorList>
    </citation>
    <scope>NUCLEOTIDE SEQUENCE [LARGE SCALE GENOMIC DNA]</scope>
    <source>
        <strain evidence="2 3">India VII</strain>
    </source>
</reference>
<feature type="transmembrane region" description="Helical" evidence="1">
    <location>
        <begin position="765"/>
        <end position="784"/>
    </location>
</feature>
<name>A0A0J9SAQ7_PLAVI</name>
<dbReference type="Pfam" id="PF05795">
    <property type="entry name" value="Plasmodium_Vir"/>
    <property type="match status" value="2"/>
</dbReference>
<feature type="transmembrane region" description="Helical" evidence="1">
    <location>
        <begin position="737"/>
        <end position="758"/>
    </location>
</feature>
<evidence type="ECO:0000256" key="1">
    <source>
        <dbReference type="SAM" id="Phobius"/>
    </source>
</evidence>
<evidence type="ECO:0000313" key="2">
    <source>
        <dbReference type="EMBL" id="KMZ79017.1"/>
    </source>
</evidence>
<proteinExistence type="predicted"/>
<keyword evidence="1" id="KW-0472">Membrane</keyword>
<protein>
    <submittedName>
        <fullName evidence="2">Uncharacterized protein</fullName>
    </submittedName>
</protein>
<dbReference type="OrthoDB" id="386682at2759"/>
<gene>
    <name evidence="2" type="ORF">PVIIG_00409</name>
</gene>
<evidence type="ECO:0000313" key="3">
    <source>
        <dbReference type="Proteomes" id="UP000053562"/>
    </source>
</evidence>
<accession>A0A0J9SAQ7</accession>
<dbReference type="AlphaFoldDB" id="A0A0J9SAQ7"/>
<dbReference type="EMBL" id="KQ234361">
    <property type="protein sequence ID" value="KMZ79017.1"/>
    <property type="molecule type" value="Genomic_DNA"/>
</dbReference>
<dbReference type="InterPro" id="IPR008780">
    <property type="entry name" value="Plasmodium_Vir"/>
</dbReference>
<keyword evidence="1" id="KW-0812">Transmembrane</keyword>
<dbReference type="Proteomes" id="UP000053562">
    <property type="component" value="Unassembled WGS sequence"/>
</dbReference>
<organism evidence="2 3">
    <name type="scientific">Plasmodium vivax India VII</name>
    <dbReference type="NCBI Taxonomy" id="1077284"/>
    <lineage>
        <taxon>Eukaryota</taxon>
        <taxon>Sar</taxon>
        <taxon>Alveolata</taxon>
        <taxon>Apicomplexa</taxon>
        <taxon>Aconoidasida</taxon>
        <taxon>Haemosporida</taxon>
        <taxon>Plasmodiidae</taxon>
        <taxon>Plasmodium</taxon>
        <taxon>Plasmodium (Plasmodium)</taxon>
    </lineage>
</organism>
<keyword evidence="1" id="KW-1133">Transmembrane helix</keyword>